<comment type="caution">
    <text evidence="2">The sequence shown here is derived from an EMBL/GenBank/DDBJ whole genome shotgun (WGS) entry which is preliminary data.</text>
</comment>
<keyword evidence="3" id="KW-1185">Reference proteome</keyword>
<dbReference type="AlphaFoldDB" id="A0A9D3UW48"/>
<feature type="region of interest" description="Disordered" evidence="1">
    <location>
        <begin position="1"/>
        <end position="79"/>
    </location>
</feature>
<evidence type="ECO:0000256" key="1">
    <source>
        <dbReference type="SAM" id="MobiDB-lite"/>
    </source>
</evidence>
<dbReference type="Proteomes" id="UP000828251">
    <property type="component" value="Unassembled WGS sequence"/>
</dbReference>
<accession>A0A9D3UW48</accession>
<name>A0A9D3UW48_9ROSI</name>
<evidence type="ECO:0000313" key="3">
    <source>
        <dbReference type="Proteomes" id="UP000828251"/>
    </source>
</evidence>
<evidence type="ECO:0000313" key="2">
    <source>
        <dbReference type="EMBL" id="KAH1063527.1"/>
    </source>
</evidence>
<protein>
    <submittedName>
        <fullName evidence="2">Uncharacterized protein</fullName>
    </submittedName>
</protein>
<organism evidence="2 3">
    <name type="scientific">Gossypium stocksii</name>
    <dbReference type="NCBI Taxonomy" id="47602"/>
    <lineage>
        <taxon>Eukaryota</taxon>
        <taxon>Viridiplantae</taxon>
        <taxon>Streptophyta</taxon>
        <taxon>Embryophyta</taxon>
        <taxon>Tracheophyta</taxon>
        <taxon>Spermatophyta</taxon>
        <taxon>Magnoliopsida</taxon>
        <taxon>eudicotyledons</taxon>
        <taxon>Gunneridae</taxon>
        <taxon>Pentapetalae</taxon>
        <taxon>rosids</taxon>
        <taxon>malvids</taxon>
        <taxon>Malvales</taxon>
        <taxon>Malvaceae</taxon>
        <taxon>Malvoideae</taxon>
        <taxon>Gossypium</taxon>
    </lineage>
</organism>
<proteinExistence type="predicted"/>
<dbReference type="EMBL" id="JAIQCV010000009">
    <property type="protein sequence ID" value="KAH1063527.1"/>
    <property type="molecule type" value="Genomic_DNA"/>
</dbReference>
<gene>
    <name evidence="2" type="ORF">J1N35_028514</name>
</gene>
<sequence length="155" mass="17041">MTSTGEGTSYIAVDGRSDDESDVDLPREPGPDGAEVAFFSEPEPVPTKAEGGSDEEEEDQRFRAYSPPAHMHNVDLSNDDALEFPDLPYRRRDHASSSLDSGELEVGEEFSNKDSFLGVLKQHSITNGVNYQYPQSNQSLTLSKSDKSVTNVIKK</sequence>
<reference evidence="2 3" key="1">
    <citation type="journal article" date="2021" name="Plant Biotechnol. J.">
        <title>Multi-omics assisted identification of the key and species-specific regulatory components of drought-tolerant mechanisms in Gossypium stocksii.</title>
        <authorList>
            <person name="Yu D."/>
            <person name="Ke L."/>
            <person name="Zhang D."/>
            <person name="Wu Y."/>
            <person name="Sun Y."/>
            <person name="Mei J."/>
            <person name="Sun J."/>
            <person name="Sun Y."/>
        </authorList>
    </citation>
    <scope>NUCLEOTIDE SEQUENCE [LARGE SCALE GENOMIC DNA]</scope>
    <source>
        <strain evidence="3">cv. E1</strain>
        <tissue evidence="2">Leaf</tissue>
    </source>
</reference>